<dbReference type="Proteomes" id="UP000193307">
    <property type="component" value="Unassembled WGS sequence"/>
</dbReference>
<evidence type="ECO:0000313" key="6">
    <source>
        <dbReference type="EMBL" id="SLN46712.1"/>
    </source>
</evidence>
<gene>
    <name evidence="6" type="primary">suhB_2</name>
    <name evidence="6" type="ORF">PAM7971_02281</name>
</gene>
<feature type="binding site" evidence="5">
    <location>
        <position position="222"/>
    </location>
    <ligand>
        <name>Mg(2+)</name>
        <dbReference type="ChEBI" id="CHEBI:18420"/>
        <label>1</label>
        <note>catalytic</note>
    </ligand>
</feature>
<dbReference type="Pfam" id="PF00459">
    <property type="entry name" value="Inositol_P"/>
    <property type="match status" value="1"/>
</dbReference>
<dbReference type="EC" id="3.1.3.25" evidence="6"/>
<evidence type="ECO:0000256" key="3">
    <source>
        <dbReference type="ARBA" id="ARBA00022801"/>
    </source>
</evidence>
<feature type="binding site" evidence="5">
    <location>
        <position position="73"/>
    </location>
    <ligand>
        <name>Mg(2+)</name>
        <dbReference type="ChEBI" id="CHEBI:18420"/>
        <label>1</label>
        <note>catalytic</note>
    </ligand>
</feature>
<evidence type="ECO:0000256" key="4">
    <source>
        <dbReference type="ARBA" id="ARBA00022842"/>
    </source>
</evidence>
<evidence type="ECO:0000313" key="7">
    <source>
        <dbReference type="Proteomes" id="UP000193307"/>
    </source>
</evidence>
<dbReference type="Gene3D" id="3.40.190.80">
    <property type="match status" value="1"/>
</dbReference>
<dbReference type="PROSITE" id="PS00629">
    <property type="entry name" value="IMP_1"/>
    <property type="match status" value="1"/>
</dbReference>
<keyword evidence="2 5" id="KW-0479">Metal-binding</keyword>
<feature type="binding site" evidence="5">
    <location>
        <position position="98"/>
    </location>
    <ligand>
        <name>Mg(2+)</name>
        <dbReference type="ChEBI" id="CHEBI:18420"/>
        <label>1</label>
        <note>catalytic</note>
    </ligand>
</feature>
<dbReference type="STRING" id="658057.SAMN04488032_10544"/>
<protein>
    <submittedName>
        <fullName evidence="6">Inositol-1-monophosphatase</fullName>
        <ecNumber evidence="6">3.1.3.25</ecNumber>
    </submittedName>
</protein>
<keyword evidence="4 5" id="KW-0460">Magnesium</keyword>
<dbReference type="GO" id="GO:0008934">
    <property type="term" value="F:inositol monophosphate 1-phosphatase activity"/>
    <property type="evidence" value="ECO:0007669"/>
    <property type="project" value="TreeGrafter"/>
</dbReference>
<dbReference type="InterPro" id="IPR000760">
    <property type="entry name" value="Inositol_monophosphatase-like"/>
</dbReference>
<dbReference type="PANTHER" id="PTHR20854:SF4">
    <property type="entry name" value="INOSITOL-1-MONOPHOSPHATASE-RELATED"/>
    <property type="match status" value="1"/>
</dbReference>
<accession>A0A1Y5SRS1</accession>
<dbReference type="InterPro" id="IPR020583">
    <property type="entry name" value="Inositol_monoP_metal-BS"/>
</dbReference>
<feature type="binding site" evidence="5">
    <location>
        <position position="99"/>
    </location>
    <ligand>
        <name>Mg(2+)</name>
        <dbReference type="ChEBI" id="CHEBI:18420"/>
        <label>1</label>
        <note>catalytic</note>
    </ligand>
</feature>
<keyword evidence="3 6" id="KW-0378">Hydrolase</keyword>
<evidence type="ECO:0000256" key="5">
    <source>
        <dbReference type="PIRSR" id="PIRSR600760-2"/>
    </source>
</evidence>
<dbReference type="PRINTS" id="PR00377">
    <property type="entry name" value="IMPHPHTASES"/>
</dbReference>
<proteinExistence type="inferred from homology"/>
<dbReference type="AlphaFoldDB" id="A0A1Y5SRS1"/>
<dbReference type="CDD" id="cd01637">
    <property type="entry name" value="IMPase_like"/>
    <property type="match status" value="1"/>
</dbReference>
<comment type="similarity">
    <text evidence="1">Belongs to the inositol monophosphatase superfamily.</text>
</comment>
<keyword evidence="7" id="KW-1185">Reference proteome</keyword>
<name>A0A1Y5SRS1_9RHOB</name>
<comment type="cofactor">
    <cofactor evidence="5">
        <name>Mg(2+)</name>
        <dbReference type="ChEBI" id="CHEBI:18420"/>
    </cofactor>
</comment>
<organism evidence="6 7">
    <name type="scientific">Pacificibacter marinus</name>
    <dbReference type="NCBI Taxonomy" id="658057"/>
    <lineage>
        <taxon>Bacteria</taxon>
        <taxon>Pseudomonadati</taxon>
        <taxon>Pseudomonadota</taxon>
        <taxon>Alphaproteobacteria</taxon>
        <taxon>Rhodobacterales</taxon>
        <taxon>Roseobacteraceae</taxon>
        <taxon>Pacificibacter</taxon>
    </lineage>
</organism>
<sequence>MISLTKTDIKAIDTLMREVSETEIMPFFGKLSDDMISQKSSATDLVTLADQQAERALINGLQRIFPQADVFGEETVAADPVRLDHLATTDLSIVIDPIDGTWNYAHGIAVFGVIIAVISHGKTIAGLILDPISGETIHAIEGEGAFVTNAAGKTAPLRQPAHPAETDLNLIIAKEFIGAHDLPAIIAPFSRVTSLGCSAHEYRLLCKGLYHGAICHGLLPWDHAAGELIYRETGGQTWVREIGTYTPDMTKGKLLLAANPAVMTLLKR</sequence>
<feature type="binding site" evidence="5">
    <location>
        <position position="96"/>
    </location>
    <ligand>
        <name>Mg(2+)</name>
        <dbReference type="ChEBI" id="CHEBI:18420"/>
        <label>1</label>
        <note>catalytic</note>
    </ligand>
</feature>
<dbReference type="RefSeq" id="WP_085849407.1">
    <property type="nucleotide sequence ID" value="NZ_FNZV01000005.1"/>
</dbReference>
<dbReference type="Gene3D" id="3.30.540.10">
    <property type="entry name" value="Fructose-1,6-Bisphosphatase, subunit A, domain 1"/>
    <property type="match status" value="1"/>
</dbReference>
<dbReference type="GO" id="GO:0046872">
    <property type="term" value="F:metal ion binding"/>
    <property type="evidence" value="ECO:0007669"/>
    <property type="project" value="UniProtKB-KW"/>
</dbReference>
<dbReference type="OrthoDB" id="9785695at2"/>
<dbReference type="SUPFAM" id="SSF56655">
    <property type="entry name" value="Carbohydrate phosphatase"/>
    <property type="match status" value="1"/>
</dbReference>
<evidence type="ECO:0000256" key="2">
    <source>
        <dbReference type="ARBA" id="ARBA00022723"/>
    </source>
</evidence>
<dbReference type="PANTHER" id="PTHR20854">
    <property type="entry name" value="INOSITOL MONOPHOSPHATASE"/>
    <property type="match status" value="1"/>
</dbReference>
<dbReference type="GO" id="GO:0006020">
    <property type="term" value="P:inositol metabolic process"/>
    <property type="evidence" value="ECO:0007669"/>
    <property type="project" value="TreeGrafter"/>
</dbReference>
<dbReference type="EMBL" id="FWFW01000006">
    <property type="protein sequence ID" value="SLN46712.1"/>
    <property type="molecule type" value="Genomic_DNA"/>
</dbReference>
<evidence type="ECO:0000256" key="1">
    <source>
        <dbReference type="ARBA" id="ARBA00009759"/>
    </source>
</evidence>
<dbReference type="GO" id="GO:0007165">
    <property type="term" value="P:signal transduction"/>
    <property type="evidence" value="ECO:0007669"/>
    <property type="project" value="TreeGrafter"/>
</dbReference>
<reference evidence="6 7" key="1">
    <citation type="submission" date="2017-03" db="EMBL/GenBank/DDBJ databases">
        <authorList>
            <person name="Afonso C.L."/>
            <person name="Miller P.J."/>
            <person name="Scott M.A."/>
            <person name="Spackman E."/>
            <person name="Goraichik I."/>
            <person name="Dimitrov K.M."/>
            <person name="Suarez D.L."/>
            <person name="Swayne D.E."/>
        </authorList>
    </citation>
    <scope>NUCLEOTIDE SEQUENCE [LARGE SCALE GENOMIC DNA]</scope>
    <source>
        <strain evidence="6 7">CECT 7971</strain>
    </source>
</reference>